<reference evidence="1 2" key="1">
    <citation type="submission" date="2019-10" db="EMBL/GenBank/DDBJ databases">
        <title>Dictyobacter vulcani sp. nov., within the class Ktedonobacteria, isolated from soil of volcanic Mt. Zao.</title>
        <authorList>
            <person name="Zheng Y."/>
            <person name="Wang C.M."/>
            <person name="Sakai Y."/>
            <person name="Abe K."/>
            <person name="Yokota A."/>
            <person name="Yabe S."/>
        </authorList>
    </citation>
    <scope>NUCLEOTIDE SEQUENCE [LARGE SCALE GENOMIC DNA]</scope>
    <source>
        <strain evidence="1 2">W12</strain>
    </source>
</reference>
<dbReference type="EMBL" id="BKZW01000003">
    <property type="protein sequence ID" value="GER91356.1"/>
    <property type="molecule type" value="Genomic_DNA"/>
</dbReference>
<comment type="caution">
    <text evidence="1">The sequence shown here is derived from an EMBL/GenBank/DDBJ whole genome shotgun (WGS) entry which is preliminary data.</text>
</comment>
<sequence length="113" mass="12739">MSQLPTTPEERFATLVENFLDLPEVTPPSGGKKFGSSELKVRQKIFAMLVRDKLVVKLPRSRVDALIASGNGEPFDPRKNSQFMKEWVIIATTSIEEWLSLAKEAMEFVASKR</sequence>
<gene>
    <name evidence="1" type="ORF">KDW_55180</name>
</gene>
<name>A0A5J4L1J6_9CHLR</name>
<dbReference type="Proteomes" id="UP000326912">
    <property type="component" value="Unassembled WGS sequence"/>
</dbReference>
<dbReference type="RefSeq" id="WP_151758995.1">
    <property type="nucleotide sequence ID" value="NZ_BKZW01000003.1"/>
</dbReference>
<protein>
    <submittedName>
        <fullName evidence="1">Uncharacterized protein</fullName>
    </submittedName>
</protein>
<proteinExistence type="predicted"/>
<dbReference type="AlphaFoldDB" id="A0A5J4L1J6"/>
<accession>A0A5J4L1J6</accession>
<evidence type="ECO:0000313" key="2">
    <source>
        <dbReference type="Proteomes" id="UP000326912"/>
    </source>
</evidence>
<keyword evidence="2" id="KW-1185">Reference proteome</keyword>
<organism evidence="1 2">
    <name type="scientific">Dictyobacter vulcani</name>
    <dbReference type="NCBI Taxonomy" id="2607529"/>
    <lineage>
        <taxon>Bacteria</taxon>
        <taxon>Bacillati</taxon>
        <taxon>Chloroflexota</taxon>
        <taxon>Ktedonobacteria</taxon>
        <taxon>Ktedonobacterales</taxon>
        <taxon>Dictyobacteraceae</taxon>
        <taxon>Dictyobacter</taxon>
    </lineage>
</organism>
<evidence type="ECO:0000313" key="1">
    <source>
        <dbReference type="EMBL" id="GER91356.1"/>
    </source>
</evidence>